<gene>
    <name evidence="1" type="ORF">DEO72_LG7g1973</name>
</gene>
<name>A0A4D6MGY2_VIGUN</name>
<accession>A0A4D6MGY2</accession>
<dbReference type="EMBL" id="CP039351">
    <property type="protein sequence ID" value="QCE00683.1"/>
    <property type="molecule type" value="Genomic_DNA"/>
</dbReference>
<evidence type="ECO:0000313" key="1">
    <source>
        <dbReference type="EMBL" id="QCE00683.1"/>
    </source>
</evidence>
<evidence type="ECO:0000313" key="2">
    <source>
        <dbReference type="Proteomes" id="UP000501690"/>
    </source>
</evidence>
<dbReference type="AlphaFoldDB" id="A0A4D6MGY2"/>
<proteinExistence type="predicted"/>
<organism evidence="1 2">
    <name type="scientific">Vigna unguiculata</name>
    <name type="common">Cowpea</name>
    <dbReference type="NCBI Taxonomy" id="3917"/>
    <lineage>
        <taxon>Eukaryota</taxon>
        <taxon>Viridiplantae</taxon>
        <taxon>Streptophyta</taxon>
        <taxon>Embryophyta</taxon>
        <taxon>Tracheophyta</taxon>
        <taxon>Spermatophyta</taxon>
        <taxon>Magnoliopsida</taxon>
        <taxon>eudicotyledons</taxon>
        <taxon>Gunneridae</taxon>
        <taxon>Pentapetalae</taxon>
        <taxon>rosids</taxon>
        <taxon>fabids</taxon>
        <taxon>Fabales</taxon>
        <taxon>Fabaceae</taxon>
        <taxon>Papilionoideae</taxon>
        <taxon>50 kb inversion clade</taxon>
        <taxon>NPAAA clade</taxon>
        <taxon>indigoferoid/millettioid clade</taxon>
        <taxon>Phaseoleae</taxon>
        <taxon>Vigna</taxon>
    </lineage>
</organism>
<dbReference type="Proteomes" id="UP000501690">
    <property type="component" value="Linkage Group LG7"/>
</dbReference>
<keyword evidence="2" id="KW-1185">Reference proteome</keyword>
<protein>
    <submittedName>
        <fullName evidence="1">Uncharacterized protein</fullName>
    </submittedName>
</protein>
<sequence length="105" mass="11877">MTRRLLSPLVMRMKISVHKTNLMLEISLHRSRKAPNSLTECSIKLVKVNSSNQKLVFVGVGRRCVIGSVNSDRYNDFSRNWLKASLAVKQVPLLVRIVEGSDVEI</sequence>
<reference evidence="1 2" key="1">
    <citation type="submission" date="2019-04" db="EMBL/GenBank/DDBJ databases">
        <title>An improved genome assembly and genetic linkage map for asparagus bean, Vigna unguiculata ssp. sesquipedialis.</title>
        <authorList>
            <person name="Xia Q."/>
            <person name="Zhang R."/>
            <person name="Dong Y."/>
        </authorList>
    </citation>
    <scope>NUCLEOTIDE SEQUENCE [LARGE SCALE GENOMIC DNA]</scope>
    <source>
        <tissue evidence="1">Leaf</tissue>
    </source>
</reference>